<feature type="region of interest" description="Disordered" evidence="1">
    <location>
        <begin position="131"/>
        <end position="169"/>
    </location>
</feature>
<dbReference type="Gene3D" id="3.40.50.410">
    <property type="entry name" value="von Willebrand factor, type A domain"/>
    <property type="match status" value="1"/>
</dbReference>
<dbReference type="AlphaFoldDB" id="A0A3B1DKN8"/>
<dbReference type="SUPFAM" id="SSF53300">
    <property type="entry name" value="vWA-like"/>
    <property type="match status" value="1"/>
</dbReference>
<name>A0A3B1DKN8_9ZZZZ</name>
<reference evidence="4" key="1">
    <citation type="submission" date="2018-06" db="EMBL/GenBank/DDBJ databases">
        <authorList>
            <person name="Zhirakovskaya E."/>
        </authorList>
    </citation>
    <scope>NUCLEOTIDE SEQUENCE</scope>
</reference>
<dbReference type="SMART" id="SM00327">
    <property type="entry name" value="VWA"/>
    <property type="match status" value="1"/>
</dbReference>
<evidence type="ECO:0000259" key="3">
    <source>
        <dbReference type="PROSITE" id="PS50234"/>
    </source>
</evidence>
<dbReference type="PROSITE" id="PS50234">
    <property type="entry name" value="VWFA"/>
    <property type="match status" value="1"/>
</dbReference>
<sequence length="339" mass="38176">MSRVSIPSQEWKKTVEEKKTVETENAEFFVPLEEAPVETSPKSVTPEPDENKKTKAGWIPSGIFSLSYIISLVIHLNLILLLAAFWVMQEKESESVGLISTIAEKEGDSKELDSLQVESLIETESQEEIAQESNIEVLETSNETSTQRVSPNSFKLSKRQKGSKNKGGFKTGRAGFFGSQAEGNSFVFIVDNSGSMNGPRFYRAINELKTAIEGLEKDQTFYVIFYNSVAVPMPVRRVRKLFRATKRNKKKAIKWINQQRPGGGTMPHEAVAIALKMKPQVIFFLTDGDMDRNVRTVFINNNKRSIKTVVHTIAFQFRGGEVVLKGIAKDNKGRYRFIQ</sequence>
<protein>
    <recommendedName>
        <fullName evidence="3">VWFA domain-containing protein</fullName>
    </recommendedName>
</protein>
<accession>A0A3B1DKN8</accession>
<keyword evidence="2" id="KW-1133">Transmembrane helix</keyword>
<proteinExistence type="predicted"/>
<organism evidence="4">
    <name type="scientific">hydrothermal vent metagenome</name>
    <dbReference type="NCBI Taxonomy" id="652676"/>
    <lineage>
        <taxon>unclassified sequences</taxon>
        <taxon>metagenomes</taxon>
        <taxon>ecological metagenomes</taxon>
    </lineage>
</organism>
<keyword evidence="2" id="KW-0812">Transmembrane</keyword>
<feature type="domain" description="VWFA" evidence="3">
    <location>
        <begin position="185"/>
        <end position="339"/>
    </location>
</feature>
<dbReference type="EMBL" id="UOGL01000064">
    <property type="protein sequence ID" value="VAX36568.1"/>
    <property type="molecule type" value="Genomic_DNA"/>
</dbReference>
<dbReference type="InterPro" id="IPR002035">
    <property type="entry name" value="VWF_A"/>
</dbReference>
<evidence type="ECO:0000313" key="4">
    <source>
        <dbReference type="EMBL" id="VAX36568.1"/>
    </source>
</evidence>
<evidence type="ECO:0000256" key="1">
    <source>
        <dbReference type="SAM" id="MobiDB-lite"/>
    </source>
</evidence>
<dbReference type="Pfam" id="PF00092">
    <property type="entry name" value="VWA"/>
    <property type="match status" value="1"/>
</dbReference>
<dbReference type="InterPro" id="IPR036465">
    <property type="entry name" value="vWFA_dom_sf"/>
</dbReference>
<evidence type="ECO:0000256" key="2">
    <source>
        <dbReference type="SAM" id="Phobius"/>
    </source>
</evidence>
<keyword evidence="2" id="KW-0472">Membrane</keyword>
<feature type="compositionally biased region" description="Polar residues" evidence="1">
    <location>
        <begin position="131"/>
        <end position="155"/>
    </location>
</feature>
<gene>
    <name evidence="4" type="ORF">MNBD_PLANCTO02-1985</name>
</gene>
<feature type="transmembrane region" description="Helical" evidence="2">
    <location>
        <begin position="62"/>
        <end position="88"/>
    </location>
</feature>